<dbReference type="Gene3D" id="1.10.3680.10">
    <property type="entry name" value="TerB-like"/>
    <property type="match status" value="1"/>
</dbReference>
<comment type="function">
    <text evidence="7">Regulatory DnaK co-chaperone. Direct interaction between DnaK and DjlA is needed for the induction of the wcaABCDE operon, involved in the synthesis of a colanic acid polysaccharide capsule, possibly through activation of the RcsB/RcsC phosphotransfer signaling pathway. The colanic acid capsule may help the bacterium survive conditions outside the host.</text>
</comment>
<dbReference type="NCBIfam" id="NF006948">
    <property type="entry name" value="PRK09430.1"/>
    <property type="match status" value="1"/>
</dbReference>
<dbReference type="OrthoDB" id="9782583at2"/>
<keyword evidence="1 7" id="KW-1003">Cell membrane</keyword>
<dbReference type="RefSeq" id="WP_008486971.1">
    <property type="nucleotide sequence ID" value="NZ_AMRG01000001.1"/>
</dbReference>
<dbReference type="InterPro" id="IPR023749">
    <property type="entry name" value="DjlA"/>
</dbReference>
<dbReference type="CDD" id="cd07316">
    <property type="entry name" value="terB_like_DjlA"/>
    <property type="match status" value="1"/>
</dbReference>
<gene>
    <name evidence="7" type="primary">djlA</name>
    <name evidence="11" type="ORF">A10D4_00255</name>
</gene>
<accession>K2JVN9</accession>
<dbReference type="Gene3D" id="1.10.287.110">
    <property type="entry name" value="DnaJ domain"/>
    <property type="match status" value="1"/>
</dbReference>
<evidence type="ECO:0000256" key="9">
    <source>
        <dbReference type="SAM" id="Phobius"/>
    </source>
</evidence>
<feature type="domain" description="J" evidence="10">
    <location>
        <begin position="214"/>
        <end position="280"/>
    </location>
</feature>
<dbReference type="InterPro" id="IPR007791">
    <property type="entry name" value="DjlA_N"/>
</dbReference>
<feature type="region of interest" description="Disordered" evidence="8">
    <location>
        <begin position="192"/>
        <end position="212"/>
    </location>
</feature>
<dbReference type="Pfam" id="PF00226">
    <property type="entry name" value="DnaJ"/>
    <property type="match status" value="1"/>
</dbReference>
<feature type="compositionally biased region" description="Low complexity" evidence="8">
    <location>
        <begin position="192"/>
        <end position="203"/>
    </location>
</feature>
<keyword evidence="2 7" id="KW-0997">Cell inner membrane</keyword>
<dbReference type="SMART" id="SM00271">
    <property type="entry name" value="DnaJ"/>
    <property type="match status" value="1"/>
</dbReference>
<organism evidence="11 12">
    <name type="scientific">Idiomarina xiamenensis 10-D-4</name>
    <dbReference type="NCBI Taxonomy" id="740709"/>
    <lineage>
        <taxon>Bacteria</taxon>
        <taxon>Pseudomonadati</taxon>
        <taxon>Pseudomonadota</taxon>
        <taxon>Gammaproteobacteria</taxon>
        <taxon>Alteromonadales</taxon>
        <taxon>Idiomarinaceae</taxon>
        <taxon>Idiomarina</taxon>
    </lineage>
</organism>
<evidence type="ECO:0000313" key="11">
    <source>
        <dbReference type="EMBL" id="EKE87481.1"/>
    </source>
</evidence>
<feature type="topological domain" description="Cytoplasmic" evidence="7">
    <location>
        <begin position="31"/>
        <end position="280"/>
    </location>
</feature>
<dbReference type="SUPFAM" id="SSF46565">
    <property type="entry name" value="Chaperone J-domain"/>
    <property type="match status" value="1"/>
</dbReference>
<dbReference type="Pfam" id="PF05099">
    <property type="entry name" value="TerB"/>
    <property type="match status" value="1"/>
</dbReference>
<evidence type="ECO:0000256" key="6">
    <source>
        <dbReference type="ARBA" id="ARBA00023186"/>
    </source>
</evidence>
<dbReference type="GO" id="GO:0051087">
    <property type="term" value="F:protein-folding chaperone binding"/>
    <property type="evidence" value="ECO:0007669"/>
    <property type="project" value="InterPro"/>
</dbReference>
<dbReference type="GO" id="GO:0005886">
    <property type="term" value="C:plasma membrane"/>
    <property type="evidence" value="ECO:0007669"/>
    <property type="project" value="UniProtKB-SubCell"/>
</dbReference>
<dbReference type="AlphaFoldDB" id="K2JVN9"/>
<reference evidence="11 12" key="1">
    <citation type="journal article" date="2012" name="J. Bacteriol.">
        <title>Genome Sequence of Idiomarina xiamenensis Type Strain 10-D-4.</title>
        <authorList>
            <person name="Lai Q."/>
            <person name="Wang L."/>
            <person name="Wang W."/>
            <person name="Shao Z."/>
        </authorList>
    </citation>
    <scope>NUCLEOTIDE SEQUENCE [LARGE SCALE GENOMIC DNA]</scope>
    <source>
        <strain evidence="11 12">10-D-4</strain>
    </source>
</reference>
<dbReference type="PANTHER" id="PTHR24074">
    <property type="entry name" value="CO-CHAPERONE PROTEIN DJLA"/>
    <property type="match status" value="1"/>
</dbReference>
<comment type="subunit">
    <text evidence="7">Homodimer.</text>
</comment>
<evidence type="ECO:0000256" key="3">
    <source>
        <dbReference type="ARBA" id="ARBA00022692"/>
    </source>
</evidence>
<evidence type="ECO:0000259" key="10">
    <source>
        <dbReference type="PROSITE" id="PS50076"/>
    </source>
</evidence>
<evidence type="ECO:0000256" key="5">
    <source>
        <dbReference type="ARBA" id="ARBA00023136"/>
    </source>
</evidence>
<comment type="caution">
    <text evidence="11">The sequence shown here is derived from an EMBL/GenBank/DDBJ whole genome shotgun (WGS) entry which is preliminary data.</text>
</comment>
<keyword evidence="4 7" id="KW-1133">Transmembrane helix</keyword>
<evidence type="ECO:0000256" key="4">
    <source>
        <dbReference type="ARBA" id="ARBA00022989"/>
    </source>
</evidence>
<feature type="transmembrane region" description="Helical" evidence="9">
    <location>
        <begin position="7"/>
        <end position="32"/>
    </location>
</feature>
<proteinExistence type="inferred from homology"/>
<dbReference type="EMBL" id="AMRG01000001">
    <property type="protein sequence ID" value="EKE87481.1"/>
    <property type="molecule type" value="Genomic_DNA"/>
</dbReference>
<evidence type="ECO:0000313" key="12">
    <source>
        <dbReference type="Proteomes" id="UP000014115"/>
    </source>
</evidence>
<dbReference type="InterPro" id="IPR001623">
    <property type="entry name" value="DnaJ_domain"/>
</dbReference>
<dbReference type="InterPro" id="IPR050817">
    <property type="entry name" value="DjlA_DnaK_co-chaperone"/>
</dbReference>
<dbReference type="STRING" id="740709.A10D4_00255"/>
<dbReference type="CDD" id="cd06257">
    <property type="entry name" value="DnaJ"/>
    <property type="match status" value="1"/>
</dbReference>
<feature type="topological domain" description="Periplasmic" evidence="7">
    <location>
        <begin position="1"/>
        <end position="6"/>
    </location>
</feature>
<dbReference type="PROSITE" id="PS50076">
    <property type="entry name" value="DNAJ_2"/>
    <property type="match status" value="1"/>
</dbReference>
<evidence type="ECO:0000256" key="1">
    <source>
        <dbReference type="ARBA" id="ARBA00022475"/>
    </source>
</evidence>
<dbReference type="eggNOG" id="COG1076">
    <property type="taxonomic scope" value="Bacteria"/>
</dbReference>
<evidence type="ECO:0000256" key="2">
    <source>
        <dbReference type="ARBA" id="ARBA00022519"/>
    </source>
</evidence>
<comment type="domain">
    <text evidence="7">The transmembrane domain is a dimerization domain.</text>
</comment>
<keyword evidence="5 7" id="KW-0472">Membrane</keyword>
<dbReference type="Proteomes" id="UP000014115">
    <property type="component" value="Unassembled WGS sequence"/>
</dbReference>
<name>K2JVN9_9GAMM</name>
<sequence length="280" mass="32036">MQIWGKVLGFVFGMLFLRWAGAIIGLLIGHWFDRGYAQDFNRRGGFSRYLFGTDRAIGDASFIYTLFAVVGHVAKAKGRVTEVDIQHASLLMDSLELGDEARREARDAFREGKQTTFPLKRVIREFRQAFYGNRDILQLFMEQLIAVALNDAKLQSAEYDVLLQVAKTLGFNQYQLDQWLLVQGAGQRFGQRQYSQQRQQQRQSRSHSEPSLSDAYQVLGVSADSSDSEVKKAYRKQMSRHHPDKLAAKGLPEEMMKAAQEQAQKIQAAYEMIKQQRGMR</sequence>
<dbReference type="InterPro" id="IPR029024">
    <property type="entry name" value="TerB-like"/>
</dbReference>
<dbReference type="HAMAP" id="MF_01153">
    <property type="entry name" value="DjlA"/>
    <property type="match status" value="1"/>
</dbReference>
<evidence type="ECO:0000256" key="7">
    <source>
        <dbReference type="HAMAP-Rule" id="MF_01153"/>
    </source>
</evidence>
<keyword evidence="6 7" id="KW-0143">Chaperone</keyword>
<keyword evidence="3 7" id="KW-0812">Transmembrane</keyword>
<dbReference type="InterPro" id="IPR036869">
    <property type="entry name" value="J_dom_sf"/>
</dbReference>
<keyword evidence="12" id="KW-1185">Reference proteome</keyword>
<dbReference type="PATRIC" id="fig|740709.3.peg.52"/>
<evidence type="ECO:0000256" key="8">
    <source>
        <dbReference type="SAM" id="MobiDB-lite"/>
    </source>
</evidence>
<protein>
    <recommendedName>
        <fullName evidence="7">Co-chaperone protein DjlA</fullName>
    </recommendedName>
</protein>
<comment type="subcellular location">
    <subcellularLocation>
        <location evidence="7">Cell inner membrane</location>
        <topology evidence="7">Single-pass type III membrane protein</topology>
    </subcellularLocation>
</comment>
<dbReference type="PRINTS" id="PR00625">
    <property type="entry name" value="JDOMAIN"/>
</dbReference>